<evidence type="ECO:0000256" key="1">
    <source>
        <dbReference type="SAM" id="MobiDB-lite"/>
    </source>
</evidence>
<name>A0A4C1TWC1_EUMVA</name>
<proteinExistence type="predicted"/>
<feature type="region of interest" description="Disordered" evidence="1">
    <location>
        <begin position="50"/>
        <end position="129"/>
    </location>
</feature>
<dbReference type="EMBL" id="BGZK01000094">
    <property type="protein sequence ID" value="GBP18184.1"/>
    <property type="molecule type" value="Genomic_DNA"/>
</dbReference>
<feature type="compositionally biased region" description="Basic and acidic residues" evidence="1">
    <location>
        <begin position="94"/>
        <end position="107"/>
    </location>
</feature>
<accession>A0A4C1TWC1</accession>
<evidence type="ECO:0000313" key="3">
    <source>
        <dbReference type="Proteomes" id="UP000299102"/>
    </source>
</evidence>
<keyword evidence="3" id="KW-1185">Reference proteome</keyword>
<sequence length="129" mass="13836">MVGYGIEDNVCPEVGSYVDNERNIGVAQSAAVHLALYCLSQYWKADHQTTLWPPDVPRSAADRDGGLRAPPGSRERPKAAALPAGLSGISQYHSEPDTHEIGRKEARGGGGDSICLIGRGRAGRRTQLR</sequence>
<gene>
    <name evidence="2" type="ORF">EVAR_9026_1</name>
</gene>
<dbReference type="Proteomes" id="UP000299102">
    <property type="component" value="Unassembled WGS sequence"/>
</dbReference>
<comment type="caution">
    <text evidence="2">The sequence shown here is derived from an EMBL/GenBank/DDBJ whole genome shotgun (WGS) entry which is preliminary data.</text>
</comment>
<protein>
    <submittedName>
        <fullName evidence="2">Uncharacterized protein</fullName>
    </submittedName>
</protein>
<reference evidence="2 3" key="1">
    <citation type="journal article" date="2019" name="Commun. Biol.">
        <title>The bagworm genome reveals a unique fibroin gene that provides high tensile strength.</title>
        <authorList>
            <person name="Kono N."/>
            <person name="Nakamura H."/>
            <person name="Ohtoshi R."/>
            <person name="Tomita M."/>
            <person name="Numata K."/>
            <person name="Arakawa K."/>
        </authorList>
    </citation>
    <scope>NUCLEOTIDE SEQUENCE [LARGE SCALE GENOMIC DNA]</scope>
</reference>
<organism evidence="2 3">
    <name type="scientific">Eumeta variegata</name>
    <name type="common">Bagworm moth</name>
    <name type="synonym">Eumeta japonica</name>
    <dbReference type="NCBI Taxonomy" id="151549"/>
    <lineage>
        <taxon>Eukaryota</taxon>
        <taxon>Metazoa</taxon>
        <taxon>Ecdysozoa</taxon>
        <taxon>Arthropoda</taxon>
        <taxon>Hexapoda</taxon>
        <taxon>Insecta</taxon>
        <taxon>Pterygota</taxon>
        <taxon>Neoptera</taxon>
        <taxon>Endopterygota</taxon>
        <taxon>Lepidoptera</taxon>
        <taxon>Glossata</taxon>
        <taxon>Ditrysia</taxon>
        <taxon>Tineoidea</taxon>
        <taxon>Psychidae</taxon>
        <taxon>Oiketicinae</taxon>
        <taxon>Eumeta</taxon>
    </lineage>
</organism>
<evidence type="ECO:0000313" key="2">
    <source>
        <dbReference type="EMBL" id="GBP18184.1"/>
    </source>
</evidence>
<dbReference type="AlphaFoldDB" id="A0A4C1TWC1"/>